<dbReference type="AlphaFoldDB" id="A0A4Y8DEG9"/>
<feature type="compositionally biased region" description="Polar residues" evidence="1">
    <location>
        <begin position="463"/>
        <end position="475"/>
    </location>
</feature>
<dbReference type="Proteomes" id="UP000297299">
    <property type="component" value="Unassembled WGS sequence"/>
</dbReference>
<proteinExistence type="predicted"/>
<feature type="region of interest" description="Disordered" evidence="1">
    <location>
        <begin position="558"/>
        <end position="597"/>
    </location>
</feature>
<evidence type="ECO:0000313" key="3">
    <source>
        <dbReference type="Proteomes" id="UP000297299"/>
    </source>
</evidence>
<feature type="compositionally biased region" description="Basic residues" evidence="1">
    <location>
        <begin position="572"/>
        <end position="583"/>
    </location>
</feature>
<keyword evidence="3" id="KW-1185">Reference proteome</keyword>
<protein>
    <submittedName>
        <fullName evidence="2">Uncharacterized protein</fullName>
    </submittedName>
</protein>
<feature type="compositionally biased region" description="Basic and acidic residues" evidence="1">
    <location>
        <begin position="728"/>
        <end position="739"/>
    </location>
</feature>
<feature type="compositionally biased region" description="Polar residues" evidence="1">
    <location>
        <begin position="373"/>
        <end position="391"/>
    </location>
</feature>
<comment type="caution">
    <text evidence="2">The sequence shown here is derived from an EMBL/GenBank/DDBJ whole genome shotgun (WGS) entry which is preliminary data.</text>
</comment>
<name>A0A4Y8DEG9_9HELO</name>
<gene>
    <name evidence="2" type="ORF">BOTCAL_0040g00090</name>
</gene>
<feature type="compositionally biased region" description="Polar residues" evidence="1">
    <location>
        <begin position="28"/>
        <end position="51"/>
    </location>
</feature>
<organism evidence="2 3">
    <name type="scientific">Botryotinia calthae</name>
    <dbReference type="NCBI Taxonomy" id="38488"/>
    <lineage>
        <taxon>Eukaryota</taxon>
        <taxon>Fungi</taxon>
        <taxon>Dikarya</taxon>
        <taxon>Ascomycota</taxon>
        <taxon>Pezizomycotina</taxon>
        <taxon>Leotiomycetes</taxon>
        <taxon>Helotiales</taxon>
        <taxon>Sclerotiniaceae</taxon>
        <taxon>Botryotinia</taxon>
    </lineage>
</organism>
<feature type="region of interest" description="Disordered" evidence="1">
    <location>
        <begin position="1"/>
        <end position="51"/>
    </location>
</feature>
<feature type="region of interest" description="Disordered" evidence="1">
    <location>
        <begin position="371"/>
        <end position="480"/>
    </location>
</feature>
<sequence>MTYCKMTRQPSDQSLDAPHQPANPFPIPTTQSVPQSSLPHQKPAVQQTSSSDHVYQSTNAVSCSVGQGQEDVFVPPPRLTYLDLLIIENSGFPSMAEFEIFLQLYQKSYYHMELAERKKLFQQVELLRQSMRHPQSIQALVEAQQSIQAGQPFLSLKHYANFSRNGYMLTSMISRCLNLTSFALQRAVFNAAAEVTRNSDKSNIATISGKTCEDILSRGVQHCTAEDILRLETIVYIRPSEHHVNNPPSKVTTRTDLSPFSYKPLPYCPDPPMYRSMKTESNASALSLQQPWTYSQCLDYLAGRTIDFMNSRNPEAFFFSLPSDDKLQGMTADQRAEFVRKHIIEQDAKRALPKSGNCLCPVDSKTSERLVQGRQSSLLPELDTTASTSKGNPYIQGTLENHRTNTTHDIFSSGGRHGFQSPSISSADCRSGMGYEHQQTSSIAADDGCCDSDLGDDDDSDWAPNQSENLSPPSRSTKRVSFATSATDIPGNLREQENTIIPSDFLSFTESESGDDQANTKDNESLSESIRDCQDLLWTASVTHAASAVDFSLASGDEDNILVPVSPPRTSVSKRRNRKHPSTRPRVAQPGAQRRGGDFNALLDTLEKHQLQLASLPKLNNENIDLWNENPQKLTKKSQGLKSQEVFFPAWEEVPVQQGNSDVGHATQEDSMLAMQEMLLGQQKKKRIQLLRGQAALQAMLISKTGPKNDHGLEASAHEPALLTLEQESKNQVESKRQEQLTMPAASLSLEKASQTKPVESRASLGNGQTVFNGPPNSDSLMLKEAQQFELCQLGKLKNRSALLAPRVGKPSASARAPKDFKQDRAAKFDDLKKFADEFKMSTPVPSDIAFINHGPLLIAIKEENLLRGKGAAIDESKARRISVEEATRLLAAQKLAKEISTATNSATVSNKAVQ</sequence>
<evidence type="ECO:0000256" key="1">
    <source>
        <dbReference type="SAM" id="MobiDB-lite"/>
    </source>
</evidence>
<dbReference type="OrthoDB" id="3536280at2759"/>
<evidence type="ECO:0000313" key="2">
    <source>
        <dbReference type="EMBL" id="TEY79894.1"/>
    </source>
</evidence>
<feature type="compositionally biased region" description="Acidic residues" evidence="1">
    <location>
        <begin position="448"/>
        <end position="461"/>
    </location>
</feature>
<reference evidence="2 3" key="1">
    <citation type="submission" date="2017-11" db="EMBL/GenBank/DDBJ databases">
        <title>Comparative genomics of Botrytis spp.</title>
        <authorList>
            <person name="Valero-Jimenez C.A."/>
            <person name="Tapia P."/>
            <person name="Veloso J."/>
            <person name="Silva-Moreno E."/>
            <person name="Staats M."/>
            <person name="Valdes J.H."/>
            <person name="Van Kan J.A.L."/>
        </authorList>
    </citation>
    <scope>NUCLEOTIDE SEQUENCE [LARGE SCALE GENOMIC DNA]</scope>
    <source>
        <strain evidence="2 3">MUCL2830</strain>
    </source>
</reference>
<feature type="compositionally biased region" description="Basic and acidic residues" evidence="1">
    <location>
        <begin position="518"/>
        <end position="527"/>
    </location>
</feature>
<feature type="region of interest" description="Disordered" evidence="1">
    <location>
        <begin position="508"/>
        <end position="527"/>
    </location>
</feature>
<accession>A0A4Y8DEG9</accession>
<feature type="region of interest" description="Disordered" evidence="1">
    <location>
        <begin position="728"/>
        <end position="753"/>
    </location>
</feature>
<dbReference type="EMBL" id="PHWZ01000040">
    <property type="protein sequence ID" value="TEY79894.1"/>
    <property type="molecule type" value="Genomic_DNA"/>
</dbReference>